<comment type="caution">
    <text evidence="2">The sequence shown here is derived from an EMBL/GenBank/DDBJ whole genome shotgun (WGS) entry which is preliminary data.</text>
</comment>
<organism evidence="2 3">
    <name type="scientific">Pseudoalteromonas ulvae</name>
    <dbReference type="NCBI Taxonomy" id="107327"/>
    <lineage>
        <taxon>Bacteria</taxon>
        <taxon>Pseudomonadati</taxon>
        <taxon>Pseudomonadota</taxon>
        <taxon>Gammaproteobacteria</taxon>
        <taxon>Alteromonadales</taxon>
        <taxon>Pseudoalteromonadaceae</taxon>
        <taxon>Pseudoalteromonas</taxon>
    </lineage>
</organism>
<dbReference type="NCBIfam" id="NF041907">
    <property type="entry name" value="CLCA_X"/>
    <property type="match status" value="1"/>
</dbReference>
<dbReference type="Pfam" id="PF18796">
    <property type="entry name" value="LPD1"/>
    <property type="match status" value="1"/>
</dbReference>
<dbReference type="Proteomes" id="UP000194841">
    <property type="component" value="Unassembled WGS sequence"/>
</dbReference>
<dbReference type="RefSeq" id="WP_086742283.1">
    <property type="nucleotide sequence ID" value="NZ_MWPV01000001.1"/>
</dbReference>
<feature type="domain" description="Large polyvalent protein-associated" evidence="1">
    <location>
        <begin position="186"/>
        <end position="257"/>
    </location>
</feature>
<proteinExistence type="predicted"/>
<evidence type="ECO:0000313" key="2">
    <source>
        <dbReference type="EMBL" id="OUL58906.1"/>
    </source>
</evidence>
<sequence length="264" mass="29842">MTTKLNRLKQGFYRRGPDHRTGQDVDFLHIKHHFGFKNLTVGKWVDKQEKQLAANLIYDALADLAWLLNVPSKVIGLRQQLSLSFGTGGQLGVQAHYNSLERCLYLAKNAGAGALAHEWWHAFDHYICPFLLSPDTPLQFASSTWLKQAANISHPLNALLDDVYQTLLLSEDLCQPSDYVHHAISLDKQLQMNYFSLPEELTARAFEAWIQSRTQIKNAYLVSGTKQSKLAELNAFPSPALQRKFGDTLAQYFNLLADLLETKG</sequence>
<gene>
    <name evidence="2" type="ORF">B1199_01070</name>
</gene>
<dbReference type="AlphaFoldDB" id="A0A244CTX7"/>
<accession>A0A244CTX7</accession>
<protein>
    <recommendedName>
        <fullName evidence="1">Large polyvalent protein-associated domain-containing protein</fullName>
    </recommendedName>
</protein>
<evidence type="ECO:0000313" key="3">
    <source>
        <dbReference type="Proteomes" id="UP000194841"/>
    </source>
</evidence>
<reference evidence="2 3" key="1">
    <citation type="submission" date="2017-02" db="EMBL/GenBank/DDBJ databases">
        <title>Pseudoalteromonas ulvae TC14 Genome.</title>
        <authorList>
            <person name="Molmeret M."/>
        </authorList>
    </citation>
    <scope>NUCLEOTIDE SEQUENCE [LARGE SCALE GENOMIC DNA]</scope>
    <source>
        <strain evidence="2">TC14</strain>
    </source>
</reference>
<keyword evidence="3" id="KW-1185">Reference proteome</keyword>
<dbReference type="InterPro" id="IPR041047">
    <property type="entry name" value="LPD1"/>
</dbReference>
<evidence type="ECO:0000259" key="1">
    <source>
        <dbReference type="Pfam" id="PF18796"/>
    </source>
</evidence>
<dbReference type="OrthoDB" id="343736at2"/>
<dbReference type="EMBL" id="MWPV01000001">
    <property type="protein sequence ID" value="OUL58906.1"/>
    <property type="molecule type" value="Genomic_DNA"/>
</dbReference>
<name>A0A244CTX7_PSEDV</name>